<accession>A0AAV9GB74</accession>
<keyword evidence="2" id="KW-1185">Reference proteome</keyword>
<reference evidence="1" key="2">
    <citation type="submission" date="2023-05" db="EMBL/GenBank/DDBJ databases">
        <authorList>
            <consortium name="Lawrence Berkeley National Laboratory"/>
            <person name="Steindorff A."/>
            <person name="Hensen N."/>
            <person name="Bonometti L."/>
            <person name="Westerberg I."/>
            <person name="Brannstrom I.O."/>
            <person name="Guillou S."/>
            <person name="Cros-Aarteil S."/>
            <person name="Calhoun S."/>
            <person name="Haridas S."/>
            <person name="Kuo A."/>
            <person name="Mondo S."/>
            <person name="Pangilinan J."/>
            <person name="Riley R."/>
            <person name="Labutti K."/>
            <person name="Andreopoulos B."/>
            <person name="Lipzen A."/>
            <person name="Chen C."/>
            <person name="Yanf M."/>
            <person name="Daum C."/>
            <person name="Ng V."/>
            <person name="Clum A."/>
            <person name="Ohm R."/>
            <person name="Martin F."/>
            <person name="Silar P."/>
            <person name="Natvig D."/>
            <person name="Lalanne C."/>
            <person name="Gautier V."/>
            <person name="Ament-Velasquez S.L."/>
            <person name="Kruys A."/>
            <person name="Hutchinson M.I."/>
            <person name="Powell A.J."/>
            <person name="Barry K."/>
            <person name="Miller A.N."/>
            <person name="Grigoriev I.V."/>
            <person name="Debuchy R."/>
            <person name="Gladieux P."/>
            <person name="Thoren M.H."/>
            <person name="Johannesson H."/>
        </authorList>
    </citation>
    <scope>NUCLEOTIDE SEQUENCE</scope>
    <source>
        <strain evidence="1">PSN243</strain>
    </source>
</reference>
<reference evidence="1" key="1">
    <citation type="journal article" date="2023" name="Mol. Phylogenet. Evol.">
        <title>Genome-scale phylogeny and comparative genomics of the fungal order Sordariales.</title>
        <authorList>
            <person name="Hensen N."/>
            <person name="Bonometti L."/>
            <person name="Westerberg I."/>
            <person name="Brannstrom I.O."/>
            <person name="Guillou S."/>
            <person name="Cros-Aarteil S."/>
            <person name="Calhoun S."/>
            <person name="Haridas S."/>
            <person name="Kuo A."/>
            <person name="Mondo S."/>
            <person name="Pangilinan J."/>
            <person name="Riley R."/>
            <person name="LaButti K."/>
            <person name="Andreopoulos B."/>
            <person name="Lipzen A."/>
            <person name="Chen C."/>
            <person name="Yan M."/>
            <person name="Daum C."/>
            <person name="Ng V."/>
            <person name="Clum A."/>
            <person name="Steindorff A."/>
            <person name="Ohm R.A."/>
            <person name="Martin F."/>
            <person name="Silar P."/>
            <person name="Natvig D.O."/>
            <person name="Lalanne C."/>
            <person name="Gautier V."/>
            <person name="Ament-Velasquez S.L."/>
            <person name="Kruys A."/>
            <person name="Hutchinson M.I."/>
            <person name="Powell A.J."/>
            <person name="Barry K."/>
            <person name="Miller A.N."/>
            <person name="Grigoriev I.V."/>
            <person name="Debuchy R."/>
            <person name="Gladieux P."/>
            <person name="Hiltunen Thoren M."/>
            <person name="Johannesson H."/>
        </authorList>
    </citation>
    <scope>NUCLEOTIDE SEQUENCE</scope>
    <source>
        <strain evidence="1">PSN243</strain>
    </source>
</reference>
<evidence type="ECO:0000313" key="1">
    <source>
        <dbReference type="EMBL" id="KAK4445442.1"/>
    </source>
</evidence>
<dbReference type="Proteomes" id="UP001321760">
    <property type="component" value="Unassembled WGS sequence"/>
</dbReference>
<evidence type="ECO:0000313" key="2">
    <source>
        <dbReference type="Proteomes" id="UP001321760"/>
    </source>
</evidence>
<dbReference type="EMBL" id="MU865965">
    <property type="protein sequence ID" value="KAK4445442.1"/>
    <property type="molecule type" value="Genomic_DNA"/>
</dbReference>
<sequence length="82" mass="8915">MVPMSMGPSTINAPQDNFPASSAIQFSEPLLPTDKIEIGKREIVRLLLPFQDAAGKFVAVNESSTITTVLGDEIEMFVDSFL</sequence>
<organism evidence="1 2">
    <name type="scientific">Podospora aff. communis PSN243</name>
    <dbReference type="NCBI Taxonomy" id="3040156"/>
    <lineage>
        <taxon>Eukaryota</taxon>
        <taxon>Fungi</taxon>
        <taxon>Dikarya</taxon>
        <taxon>Ascomycota</taxon>
        <taxon>Pezizomycotina</taxon>
        <taxon>Sordariomycetes</taxon>
        <taxon>Sordariomycetidae</taxon>
        <taxon>Sordariales</taxon>
        <taxon>Podosporaceae</taxon>
        <taxon>Podospora</taxon>
    </lineage>
</organism>
<proteinExistence type="predicted"/>
<dbReference type="AlphaFoldDB" id="A0AAV9GB74"/>
<protein>
    <submittedName>
        <fullName evidence="1">Uncharacterized protein</fullName>
    </submittedName>
</protein>
<comment type="caution">
    <text evidence="1">The sequence shown here is derived from an EMBL/GenBank/DDBJ whole genome shotgun (WGS) entry which is preliminary data.</text>
</comment>
<name>A0AAV9GB74_9PEZI</name>
<gene>
    <name evidence="1" type="ORF">QBC34DRAFT_384241</name>
</gene>